<dbReference type="Pfam" id="PF00482">
    <property type="entry name" value="T2SSF"/>
    <property type="match status" value="1"/>
</dbReference>
<feature type="transmembrane region" description="Helical" evidence="6">
    <location>
        <begin position="419"/>
        <end position="443"/>
    </location>
</feature>
<evidence type="ECO:0000256" key="3">
    <source>
        <dbReference type="ARBA" id="ARBA00022692"/>
    </source>
</evidence>
<feature type="domain" description="VWFA" evidence="7">
    <location>
        <begin position="110"/>
        <end position="274"/>
    </location>
</feature>
<dbReference type="GO" id="GO:0005886">
    <property type="term" value="C:plasma membrane"/>
    <property type="evidence" value="ECO:0007669"/>
    <property type="project" value="UniProtKB-SubCell"/>
</dbReference>
<dbReference type="SMART" id="SM00327">
    <property type="entry name" value="VWA"/>
    <property type="match status" value="1"/>
</dbReference>
<keyword evidence="5 6" id="KW-0472">Membrane</keyword>
<feature type="transmembrane region" description="Helical" evidence="6">
    <location>
        <begin position="449"/>
        <end position="468"/>
    </location>
</feature>
<reference evidence="8" key="1">
    <citation type="submission" date="2022-05" db="EMBL/GenBank/DDBJ databases">
        <authorList>
            <person name="Tuo L."/>
        </authorList>
    </citation>
    <scope>NUCLEOTIDE SEQUENCE</scope>
    <source>
        <strain evidence="8">BSK12Z-4</strain>
    </source>
</reference>
<protein>
    <submittedName>
        <fullName evidence="8">Type II secretion system F family protein</fullName>
    </submittedName>
</protein>
<dbReference type="SUPFAM" id="SSF53300">
    <property type="entry name" value="vWA-like"/>
    <property type="match status" value="1"/>
</dbReference>
<proteinExistence type="predicted"/>
<dbReference type="RefSeq" id="WP_250826103.1">
    <property type="nucleotide sequence ID" value="NZ_JAMOIL010000002.1"/>
</dbReference>
<feature type="transmembrane region" description="Helical" evidence="6">
    <location>
        <begin position="592"/>
        <end position="611"/>
    </location>
</feature>
<accession>A0A9X2D4K5</accession>
<evidence type="ECO:0000256" key="1">
    <source>
        <dbReference type="ARBA" id="ARBA00004651"/>
    </source>
</evidence>
<name>A0A9X2D4K5_9ACTN</name>
<evidence type="ECO:0000313" key="8">
    <source>
        <dbReference type="EMBL" id="MCM0619226.1"/>
    </source>
</evidence>
<feature type="transmembrane region" description="Helical" evidence="6">
    <location>
        <begin position="342"/>
        <end position="362"/>
    </location>
</feature>
<feature type="transmembrane region" description="Helical" evidence="6">
    <location>
        <begin position="21"/>
        <end position="42"/>
    </location>
</feature>
<dbReference type="InterPro" id="IPR018076">
    <property type="entry name" value="T2SS_GspF_dom"/>
</dbReference>
<dbReference type="InterPro" id="IPR002035">
    <property type="entry name" value="VWF_A"/>
</dbReference>
<dbReference type="Gene3D" id="3.40.50.410">
    <property type="entry name" value="von Willebrand factor, type A domain"/>
    <property type="match status" value="1"/>
</dbReference>
<evidence type="ECO:0000256" key="4">
    <source>
        <dbReference type="ARBA" id="ARBA00022989"/>
    </source>
</evidence>
<dbReference type="PANTHER" id="PTHR35007:SF1">
    <property type="entry name" value="PILUS ASSEMBLY PROTEIN"/>
    <property type="match status" value="1"/>
</dbReference>
<evidence type="ECO:0000256" key="2">
    <source>
        <dbReference type="ARBA" id="ARBA00022475"/>
    </source>
</evidence>
<evidence type="ECO:0000256" key="6">
    <source>
        <dbReference type="SAM" id="Phobius"/>
    </source>
</evidence>
<comment type="caution">
    <text evidence="8">The sequence shown here is derived from an EMBL/GenBank/DDBJ whole genome shotgun (WGS) entry which is preliminary data.</text>
</comment>
<gene>
    <name evidence="8" type="ORF">M8330_02810</name>
</gene>
<dbReference type="InterPro" id="IPR042094">
    <property type="entry name" value="T2SS_GspF_sf"/>
</dbReference>
<keyword evidence="2" id="KW-1003">Cell membrane</keyword>
<evidence type="ECO:0000256" key="5">
    <source>
        <dbReference type="ARBA" id="ARBA00023136"/>
    </source>
</evidence>
<sequence length="651" mass="66339">MSVLTAPGAGSGAGTTRARRLAASALVVGLVAGLLLLVGPLVGPAHGKGTGAGDGGLDIAYVQTAEDGRVSVLLDQGADLTSPLEDVEVSVDDTLVDADVAQVTGQVDRTIVLALDASRSMAGARIAAAREAVEAFLAAVPDDVAVGLVSFAGEVETTVEPTTDRAQVRDAVADLTLRRGTRLYDGVAAAAAATGSTGARSVLVLSDGRDTGGGVDLAAAIAAVEDSGVALDAVALDQDAADVAPVRRMVDAAEGTLVDAQGAAALTDVFAAQADALGRQLLITFERPAGLASLSDVDLSVSATAGGLAVGDRALVDLRAADDGLAGASAAVGRSLVGTTGLLVGGVALAAGVFALLALVLLQHRGPSAAQRTVARYLGETPLTQERTTLRDSALAVTNSLVKQDFEARFSQRLTGAGLAMTVAEWVLLHAGIAVLAGLVGLLLGGLPLLLLLLVLGAAAPYVALRVLHGRRLAAFGAQLPETLTMISGGLSAGLSVAQSIDTVVREGAEPMASELRRALAEHRLGIPVEDALENVADRMGSPDFAWVVMAIRIQREVGGNLAELLDTVAGTLREREYLRRQVRTLSAEGRISAYILVALPILMLGYMLVANREYASFFYTSVLGVLVLAGGGLLLALGSFVMSRMVKVEV</sequence>
<keyword evidence="9" id="KW-1185">Reference proteome</keyword>
<dbReference type="PANTHER" id="PTHR35007">
    <property type="entry name" value="INTEGRAL MEMBRANE PROTEIN-RELATED"/>
    <property type="match status" value="1"/>
</dbReference>
<dbReference type="Gene3D" id="1.20.81.30">
    <property type="entry name" value="Type II secretion system (T2SS), domain F"/>
    <property type="match status" value="1"/>
</dbReference>
<dbReference type="Pfam" id="PF13519">
    <property type="entry name" value="VWA_2"/>
    <property type="match status" value="1"/>
</dbReference>
<dbReference type="EMBL" id="JAMOIL010000002">
    <property type="protein sequence ID" value="MCM0619226.1"/>
    <property type="molecule type" value="Genomic_DNA"/>
</dbReference>
<keyword evidence="3 6" id="KW-0812">Transmembrane</keyword>
<dbReference type="InterPro" id="IPR036465">
    <property type="entry name" value="vWFA_dom_sf"/>
</dbReference>
<keyword evidence="4 6" id="KW-1133">Transmembrane helix</keyword>
<feature type="transmembrane region" description="Helical" evidence="6">
    <location>
        <begin position="617"/>
        <end position="638"/>
    </location>
</feature>
<dbReference type="AlphaFoldDB" id="A0A9X2D4K5"/>
<dbReference type="Proteomes" id="UP001139485">
    <property type="component" value="Unassembled WGS sequence"/>
</dbReference>
<evidence type="ECO:0000259" key="7">
    <source>
        <dbReference type="PROSITE" id="PS50234"/>
    </source>
</evidence>
<dbReference type="CDD" id="cd00198">
    <property type="entry name" value="vWFA"/>
    <property type="match status" value="1"/>
</dbReference>
<evidence type="ECO:0000313" key="9">
    <source>
        <dbReference type="Proteomes" id="UP001139485"/>
    </source>
</evidence>
<comment type="subcellular location">
    <subcellularLocation>
        <location evidence="1">Cell membrane</location>
        <topology evidence="1">Multi-pass membrane protein</topology>
    </subcellularLocation>
</comment>
<organism evidence="8 9">
    <name type="scientific">Nocardioides bruguierae</name>
    <dbReference type="NCBI Taxonomy" id="2945102"/>
    <lineage>
        <taxon>Bacteria</taxon>
        <taxon>Bacillati</taxon>
        <taxon>Actinomycetota</taxon>
        <taxon>Actinomycetes</taxon>
        <taxon>Propionibacteriales</taxon>
        <taxon>Nocardioidaceae</taxon>
        <taxon>Nocardioides</taxon>
    </lineage>
</organism>
<dbReference type="PROSITE" id="PS50234">
    <property type="entry name" value="VWFA"/>
    <property type="match status" value="1"/>
</dbReference>